<evidence type="ECO:0000313" key="2">
    <source>
        <dbReference type="Proteomes" id="UP001139193"/>
    </source>
</evidence>
<dbReference type="RefSeq" id="WP_241934657.1">
    <property type="nucleotide sequence ID" value="NZ_JALBGC010000001.1"/>
</dbReference>
<comment type="caution">
    <text evidence="1">The sequence shown here is derived from an EMBL/GenBank/DDBJ whole genome shotgun (WGS) entry which is preliminary data.</text>
</comment>
<protein>
    <recommendedName>
        <fullName evidence="3">Beta-ketoacyl synthase N-terminal domain-containing protein</fullName>
    </recommendedName>
</protein>
<reference evidence="1" key="1">
    <citation type="submission" date="2022-03" db="EMBL/GenBank/DDBJ databases">
        <title>Bacterial whole genome sequence for Hymenobacter sp. DH14.</title>
        <authorList>
            <person name="Le V."/>
        </authorList>
    </citation>
    <scope>NUCLEOTIDE SEQUENCE</scope>
    <source>
        <strain evidence="1">DH14</strain>
    </source>
</reference>
<name>A0A9X2AE40_9BACT</name>
<gene>
    <name evidence="1" type="ORF">MON38_03050</name>
</gene>
<evidence type="ECO:0000313" key="1">
    <source>
        <dbReference type="EMBL" id="MCI1186382.1"/>
    </source>
</evidence>
<organism evidence="1 2">
    <name type="scientific">Hymenobacter cyanobacteriorum</name>
    <dbReference type="NCBI Taxonomy" id="2926463"/>
    <lineage>
        <taxon>Bacteria</taxon>
        <taxon>Pseudomonadati</taxon>
        <taxon>Bacteroidota</taxon>
        <taxon>Cytophagia</taxon>
        <taxon>Cytophagales</taxon>
        <taxon>Hymenobacteraceae</taxon>
        <taxon>Hymenobacter</taxon>
    </lineage>
</organism>
<dbReference type="Proteomes" id="UP001139193">
    <property type="component" value="Unassembled WGS sequence"/>
</dbReference>
<accession>A0A9X2AE40</accession>
<keyword evidence="2" id="KW-1185">Reference proteome</keyword>
<sequence>MDNLAKLGFLAAEFLLTDTDLLAGTAPERRGIVAANATSSLDADLRYQAQVVQQRPSPALFVYTLPNIALGEICIRHGIKGENMLFVAANYEAAPQVSYLDSLLAAGTLTTALGGWLDFSTRGYRAFLYAVGASTDPALPAFSPDNVQQLFST</sequence>
<evidence type="ECO:0008006" key="3">
    <source>
        <dbReference type="Google" id="ProtNLM"/>
    </source>
</evidence>
<dbReference type="SUPFAM" id="SSF53901">
    <property type="entry name" value="Thiolase-like"/>
    <property type="match status" value="1"/>
</dbReference>
<dbReference type="AlphaFoldDB" id="A0A9X2AE40"/>
<proteinExistence type="predicted"/>
<dbReference type="GO" id="GO:0016746">
    <property type="term" value="F:acyltransferase activity"/>
    <property type="evidence" value="ECO:0007669"/>
    <property type="project" value="InterPro"/>
</dbReference>
<dbReference type="EMBL" id="JALBGC010000001">
    <property type="protein sequence ID" value="MCI1186382.1"/>
    <property type="molecule type" value="Genomic_DNA"/>
</dbReference>
<dbReference type="Gene3D" id="3.40.47.10">
    <property type="match status" value="1"/>
</dbReference>
<dbReference type="InterPro" id="IPR016039">
    <property type="entry name" value="Thiolase-like"/>
</dbReference>